<evidence type="ECO:0000256" key="2">
    <source>
        <dbReference type="ARBA" id="ARBA00022737"/>
    </source>
</evidence>
<dbReference type="InterPro" id="IPR015943">
    <property type="entry name" value="WD40/YVTN_repeat-like_dom_sf"/>
</dbReference>
<evidence type="ECO:0000256" key="4">
    <source>
        <dbReference type="SAM" id="SignalP"/>
    </source>
</evidence>
<feature type="repeat" description="WD" evidence="3">
    <location>
        <begin position="385"/>
        <end position="418"/>
    </location>
</feature>
<feature type="chain" id="PRO_5045853900" evidence="4">
    <location>
        <begin position="29"/>
        <end position="474"/>
    </location>
</feature>
<dbReference type="Proteomes" id="UP000696294">
    <property type="component" value="Unassembled WGS sequence"/>
</dbReference>
<comment type="caution">
    <text evidence="5">The sequence shown here is derived from an EMBL/GenBank/DDBJ whole genome shotgun (WGS) entry which is preliminary data.</text>
</comment>
<dbReference type="EMBL" id="JAATEP010000054">
    <property type="protein sequence ID" value="NJP96786.1"/>
    <property type="molecule type" value="Genomic_DNA"/>
</dbReference>
<keyword evidence="4" id="KW-0732">Signal</keyword>
<dbReference type="PROSITE" id="PS50082">
    <property type="entry name" value="WD_REPEATS_2"/>
    <property type="match status" value="3"/>
</dbReference>
<dbReference type="Gene3D" id="2.130.10.10">
    <property type="entry name" value="YVTN repeat-like/Quinoprotein amine dehydrogenase"/>
    <property type="match status" value="2"/>
</dbReference>
<reference evidence="5 6" key="1">
    <citation type="submission" date="2020-03" db="EMBL/GenBank/DDBJ databases">
        <title>WGS of actinomycetes isolated from Thailand.</title>
        <authorList>
            <person name="Thawai C."/>
        </authorList>
    </citation>
    <scope>NUCLEOTIDE SEQUENCE [LARGE SCALE GENOMIC DNA]</scope>
    <source>
        <strain evidence="5 6">FMUSA5-5</strain>
    </source>
</reference>
<name>A0ABX1BND6_9ACTN</name>
<dbReference type="Pfam" id="PF00400">
    <property type="entry name" value="WD40"/>
    <property type="match status" value="3"/>
</dbReference>
<dbReference type="InterPro" id="IPR001680">
    <property type="entry name" value="WD40_rpt"/>
</dbReference>
<feature type="repeat" description="WD" evidence="3">
    <location>
        <begin position="159"/>
        <end position="192"/>
    </location>
</feature>
<keyword evidence="1 3" id="KW-0853">WD repeat</keyword>
<protein>
    <submittedName>
        <fullName evidence="5">WD40 repeat domain-containing protein</fullName>
    </submittedName>
</protein>
<dbReference type="SMART" id="SM00320">
    <property type="entry name" value="WD40"/>
    <property type="match status" value="3"/>
</dbReference>
<evidence type="ECO:0000256" key="1">
    <source>
        <dbReference type="ARBA" id="ARBA00022574"/>
    </source>
</evidence>
<dbReference type="PANTHER" id="PTHR44019:SF8">
    <property type="entry name" value="POC1 CENTRIOLAR PROTEIN HOMOLOG"/>
    <property type="match status" value="1"/>
</dbReference>
<proteinExistence type="predicted"/>
<evidence type="ECO:0000256" key="3">
    <source>
        <dbReference type="PROSITE-ProRule" id="PRU00221"/>
    </source>
</evidence>
<accession>A0ABX1BND6</accession>
<dbReference type="PROSITE" id="PS00678">
    <property type="entry name" value="WD_REPEATS_1"/>
    <property type="match status" value="2"/>
</dbReference>
<dbReference type="SUPFAM" id="SSF101908">
    <property type="entry name" value="Putative isomerase YbhE"/>
    <property type="match status" value="1"/>
</dbReference>
<evidence type="ECO:0000313" key="6">
    <source>
        <dbReference type="Proteomes" id="UP000696294"/>
    </source>
</evidence>
<keyword evidence="2" id="KW-0677">Repeat</keyword>
<dbReference type="InterPro" id="IPR019775">
    <property type="entry name" value="WD40_repeat_CS"/>
</dbReference>
<sequence length="474" mass="49450">MTAGTKPRRRRALVVAAVLCSVAALAVAAYGWKHEHDRASALERAALARGLALHAAELRESDPGKAAEVGAAAIAVANDELTRRGLVDSVLRNRREPLTDPMYANQSVALSADGRIALAEDAGGVGVWDLTTWLRPIDGDIDSDGGGGGDDAAGRQALLKGHRKEVSAVALAADGRTALTGDESGAILVWDLARPARPVRAATLAKGGKGGGIRTLALSGDTRLAVAGDDDGRVRMWDLSDRFRPARLPDIPIGAGGVEELALSADGRTAAVVADADSGVSTTIWDLTDPGRPVKAAAPAFTGPAAAMDMSADGRTALLADLMRLDAWEIRDPSYPRQVGVVTDVDVTEIALTSDGRLAFVAGDSGEGVLLDLSRLSRPVRVATLSGETESIGDVALSGDARVALMSSWDGGVQFWDLTGLAGLAAHPLDEYCETRRPELTWEEWSRLTGGADWEPFGGYGTVAMYPCHARSGP</sequence>
<dbReference type="PANTHER" id="PTHR44019">
    <property type="entry name" value="WD REPEAT-CONTAINING PROTEIN 55"/>
    <property type="match status" value="1"/>
</dbReference>
<feature type="repeat" description="WD" evidence="3">
    <location>
        <begin position="206"/>
        <end position="240"/>
    </location>
</feature>
<gene>
    <name evidence="5" type="ORF">HCN51_46425</name>
</gene>
<dbReference type="InterPro" id="IPR050505">
    <property type="entry name" value="WDR55/POC1"/>
</dbReference>
<keyword evidence="6" id="KW-1185">Reference proteome</keyword>
<dbReference type="RefSeq" id="WP_168018313.1">
    <property type="nucleotide sequence ID" value="NZ_JAATEP010000054.1"/>
</dbReference>
<organism evidence="5 6">
    <name type="scientific">Nonomuraea composti</name>
    <dbReference type="NCBI Taxonomy" id="2720023"/>
    <lineage>
        <taxon>Bacteria</taxon>
        <taxon>Bacillati</taxon>
        <taxon>Actinomycetota</taxon>
        <taxon>Actinomycetes</taxon>
        <taxon>Streptosporangiales</taxon>
        <taxon>Streptosporangiaceae</taxon>
        <taxon>Nonomuraea</taxon>
    </lineage>
</organism>
<feature type="signal peptide" evidence="4">
    <location>
        <begin position="1"/>
        <end position="28"/>
    </location>
</feature>
<evidence type="ECO:0000313" key="5">
    <source>
        <dbReference type="EMBL" id="NJP96786.1"/>
    </source>
</evidence>
<dbReference type="PROSITE" id="PS50294">
    <property type="entry name" value="WD_REPEATS_REGION"/>
    <property type="match status" value="1"/>
</dbReference>